<dbReference type="AlphaFoldDB" id="A0A502FKP4"/>
<dbReference type="CDD" id="cd02440">
    <property type="entry name" value="AdoMet_MTases"/>
    <property type="match status" value="1"/>
</dbReference>
<keyword evidence="3 6" id="KW-0808">Transferase</keyword>
<dbReference type="EMBL" id="RCZC01000006">
    <property type="protein sequence ID" value="TPG49663.1"/>
    <property type="molecule type" value="Genomic_DNA"/>
</dbReference>
<comment type="similarity">
    <text evidence="1">Belongs to the CFA/CMAS family.</text>
</comment>
<organism evidence="6 7">
    <name type="scientific">Sphingomonas glacialis</name>
    <dbReference type="NCBI Taxonomy" id="658225"/>
    <lineage>
        <taxon>Bacteria</taxon>
        <taxon>Pseudomonadati</taxon>
        <taxon>Pseudomonadota</taxon>
        <taxon>Alphaproteobacteria</taxon>
        <taxon>Sphingomonadales</taxon>
        <taxon>Sphingomonadaceae</taxon>
        <taxon>Sphingomonas</taxon>
    </lineage>
</organism>
<dbReference type="InterPro" id="IPR050723">
    <property type="entry name" value="CFA/CMAS"/>
</dbReference>
<name>A0A502FKP4_9SPHN</name>
<dbReference type="PANTHER" id="PTHR43667:SF1">
    <property type="entry name" value="CYCLOPROPANE-FATTY-ACYL-PHOSPHOLIPID SYNTHASE"/>
    <property type="match status" value="1"/>
</dbReference>
<keyword evidence="7" id="KW-1185">Reference proteome</keyword>
<dbReference type="InterPro" id="IPR003333">
    <property type="entry name" value="CMAS"/>
</dbReference>
<dbReference type="GO" id="GO:0032259">
    <property type="term" value="P:methylation"/>
    <property type="evidence" value="ECO:0007669"/>
    <property type="project" value="UniProtKB-KW"/>
</dbReference>
<dbReference type="RefSeq" id="WP_140851555.1">
    <property type="nucleotide sequence ID" value="NZ_RCZC01000006.1"/>
</dbReference>
<dbReference type="Gene3D" id="3.40.50.150">
    <property type="entry name" value="Vaccinia Virus protein VP39"/>
    <property type="match status" value="1"/>
</dbReference>
<evidence type="ECO:0000313" key="7">
    <source>
        <dbReference type="Proteomes" id="UP000319931"/>
    </source>
</evidence>
<evidence type="ECO:0000256" key="3">
    <source>
        <dbReference type="ARBA" id="ARBA00022679"/>
    </source>
</evidence>
<dbReference type="SUPFAM" id="SSF53335">
    <property type="entry name" value="S-adenosyl-L-methionine-dependent methyltransferases"/>
    <property type="match status" value="1"/>
</dbReference>
<dbReference type="InterPro" id="IPR029063">
    <property type="entry name" value="SAM-dependent_MTases_sf"/>
</dbReference>
<evidence type="ECO:0000256" key="4">
    <source>
        <dbReference type="ARBA" id="ARBA00022691"/>
    </source>
</evidence>
<gene>
    <name evidence="6" type="ORF">EAH76_17370</name>
</gene>
<proteinExistence type="inferred from homology"/>
<keyword evidence="2 6" id="KW-0489">Methyltransferase</keyword>
<sequence length="421" mass="47745">MWLFDRFAKNLVKRGELTIIDADGKRYQYGTPDPAFRPVTLRFADKNVATYIARHPRLGAALAWMDGRLLVDDDDIAGMIDLIRGNGRWEDGRSTLGTKNPVKLAWAASTARLRQLNRIAKSKQNVAHHYDIGDRLYDLFLDADRQYSCAYFTDEDNTLEQAQLDKKAHIAAKLQLRPGQRVLDIGCGWGGMALYLNRVADVDVLGITLSEEQLKIARRRAEEAGVADRVKFELIDYRELTGRFDRIVSVGMFEHVGVPNYRTFFHKCRALLEEDGVMLLHTIGRMGGPGQTDPFTAKYIFPGGYNPALSEIVGASESVRLITADVETLRVHYALTIRHWYDRTRANRDKIEAMFDARFYRMWVFYLAGAMAAFKHGVMCNYQLQLIRDRRALPLTRGYIAEAEARLQGAEAAPLPEPALP</sequence>
<dbReference type="PIRSF" id="PIRSF003085">
    <property type="entry name" value="CMAS"/>
    <property type="match status" value="1"/>
</dbReference>
<keyword evidence="5" id="KW-0443">Lipid metabolism</keyword>
<dbReference type="Pfam" id="PF02353">
    <property type="entry name" value="CMAS"/>
    <property type="match status" value="1"/>
</dbReference>
<dbReference type="PANTHER" id="PTHR43667">
    <property type="entry name" value="CYCLOPROPANE-FATTY-ACYL-PHOSPHOLIPID SYNTHASE"/>
    <property type="match status" value="1"/>
</dbReference>
<evidence type="ECO:0000313" key="6">
    <source>
        <dbReference type="EMBL" id="TPG49663.1"/>
    </source>
</evidence>
<keyword evidence="4" id="KW-0949">S-adenosyl-L-methionine</keyword>
<dbReference type="GO" id="GO:0008610">
    <property type="term" value="P:lipid biosynthetic process"/>
    <property type="evidence" value="ECO:0007669"/>
    <property type="project" value="InterPro"/>
</dbReference>
<evidence type="ECO:0000256" key="1">
    <source>
        <dbReference type="ARBA" id="ARBA00010815"/>
    </source>
</evidence>
<protein>
    <submittedName>
        <fullName evidence="6">Class I SAM-dependent methyltransferase</fullName>
    </submittedName>
</protein>
<dbReference type="OrthoDB" id="9782855at2"/>
<comment type="caution">
    <text evidence="6">The sequence shown here is derived from an EMBL/GenBank/DDBJ whole genome shotgun (WGS) entry which is preliminary data.</text>
</comment>
<evidence type="ECO:0000256" key="5">
    <source>
        <dbReference type="ARBA" id="ARBA00023098"/>
    </source>
</evidence>
<reference evidence="6 7" key="1">
    <citation type="journal article" date="2019" name="Environ. Microbiol.">
        <title>Species interactions and distinct microbial communities in high Arctic permafrost affected cryosols are associated with the CH4 and CO2 gas fluxes.</title>
        <authorList>
            <person name="Altshuler I."/>
            <person name="Hamel J."/>
            <person name="Turney S."/>
            <person name="Magnuson E."/>
            <person name="Levesque R."/>
            <person name="Greer C."/>
            <person name="Whyte L.G."/>
        </authorList>
    </citation>
    <scope>NUCLEOTIDE SEQUENCE [LARGE SCALE GENOMIC DNA]</scope>
    <source>
        <strain evidence="6 7">E6.1</strain>
    </source>
</reference>
<dbReference type="GO" id="GO:0008168">
    <property type="term" value="F:methyltransferase activity"/>
    <property type="evidence" value="ECO:0007669"/>
    <property type="project" value="UniProtKB-KW"/>
</dbReference>
<accession>A0A502FKP4</accession>
<dbReference type="Proteomes" id="UP000319931">
    <property type="component" value="Unassembled WGS sequence"/>
</dbReference>
<evidence type="ECO:0000256" key="2">
    <source>
        <dbReference type="ARBA" id="ARBA00022603"/>
    </source>
</evidence>